<reference evidence="1 2" key="1">
    <citation type="submission" date="2015-01" db="EMBL/GenBank/DDBJ databases">
        <title>Genome of allotetraploid Gossypium barbadense reveals genomic plasticity and fiber elongation in cotton evolution.</title>
        <authorList>
            <person name="Chen X."/>
            <person name="Liu X."/>
            <person name="Zhao B."/>
            <person name="Zheng H."/>
            <person name="Hu Y."/>
            <person name="Lu G."/>
            <person name="Yang C."/>
            <person name="Chen J."/>
            <person name="Shan C."/>
            <person name="Zhang L."/>
            <person name="Zhou Y."/>
            <person name="Wang L."/>
            <person name="Guo W."/>
            <person name="Bai Y."/>
            <person name="Ruan J."/>
            <person name="Shangguan X."/>
            <person name="Mao Y."/>
            <person name="Jiang J."/>
            <person name="Zhu Y."/>
            <person name="Lei J."/>
            <person name="Kang H."/>
            <person name="Chen S."/>
            <person name="He X."/>
            <person name="Wang R."/>
            <person name="Wang Y."/>
            <person name="Chen J."/>
            <person name="Wang L."/>
            <person name="Yu S."/>
            <person name="Wang B."/>
            <person name="Wei J."/>
            <person name="Song S."/>
            <person name="Lu X."/>
            <person name="Gao Z."/>
            <person name="Gu W."/>
            <person name="Deng X."/>
            <person name="Ma D."/>
            <person name="Wang S."/>
            <person name="Liang W."/>
            <person name="Fang L."/>
            <person name="Cai C."/>
            <person name="Zhu X."/>
            <person name="Zhou B."/>
            <person name="Zhang Y."/>
            <person name="Chen Z."/>
            <person name="Xu S."/>
            <person name="Zhu R."/>
            <person name="Wang S."/>
            <person name="Zhang T."/>
            <person name="Zhao G."/>
        </authorList>
    </citation>
    <scope>NUCLEOTIDE SEQUENCE [LARGE SCALE GENOMIC DNA]</scope>
    <source>
        <strain evidence="2">cv. Xinhai21</strain>
        <tissue evidence="1">Leaf</tissue>
    </source>
</reference>
<dbReference type="EMBL" id="KZ662850">
    <property type="protein sequence ID" value="PPS18302.1"/>
    <property type="molecule type" value="Genomic_DNA"/>
</dbReference>
<name>A0A2P5YRV0_GOSBA</name>
<dbReference type="OrthoDB" id="10537675at2759"/>
<gene>
    <name evidence="1" type="ORF">GOBAR_AA02281</name>
</gene>
<organism evidence="1 2">
    <name type="scientific">Gossypium barbadense</name>
    <name type="common">Sea Island cotton</name>
    <name type="synonym">Hibiscus barbadensis</name>
    <dbReference type="NCBI Taxonomy" id="3634"/>
    <lineage>
        <taxon>Eukaryota</taxon>
        <taxon>Viridiplantae</taxon>
        <taxon>Streptophyta</taxon>
        <taxon>Embryophyta</taxon>
        <taxon>Tracheophyta</taxon>
        <taxon>Spermatophyta</taxon>
        <taxon>Magnoliopsida</taxon>
        <taxon>eudicotyledons</taxon>
        <taxon>Gunneridae</taxon>
        <taxon>Pentapetalae</taxon>
        <taxon>rosids</taxon>
        <taxon>malvids</taxon>
        <taxon>Malvales</taxon>
        <taxon>Malvaceae</taxon>
        <taxon>Malvoideae</taxon>
        <taxon>Gossypium</taxon>
    </lineage>
</organism>
<accession>A0A2P5YRV0</accession>
<evidence type="ECO:0000313" key="2">
    <source>
        <dbReference type="Proteomes" id="UP000239757"/>
    </source>
</evidence>
<proteinExistence type="predicted"/>
<dbReference type="Proteomes" id="UP000239757">
    <property type="component" value="Unassembled WGS sequence"/>
</dbReference>
<evidence type="ECO:0000313" key="1">
    <source>
        <dbReference type="EMBL" id="PPS18302.1"/>
    </source>
</evidence>
<sequence>MVVILVALSIEGGEVDKWHINSCDGRVNQVKGRRSFVVKSRGGSGGLPIAEDVAIGSKSGLGLDAIVLERNEGRLG</sequence>
<protein>
    <submittedName>
        <fullName evidence="1">Uncharacterized protein</fullName>
    </submittedName>
</protein>
<dbReference type="AlphaFoldDB" id="A0A2P5YRV0"/>